<keyword evidence="3" id="KW-1185">Reference proteome</keyword>
<evidence type="ECO:0000313" key="3">
    <source>
        <dbReference type="Proteomes" id="UP000264492"/>
    </source>
</evidence>
<dbReference type="EMBL" id="QTSU01000001">
    <property type="protein sequence ID" value="RDZ29070.1"/>
    <property type="molecule type" value="Genomic_DNA"/>
</dbReference>
<accession>A0A371K5D2</accession>
<proteinExistence type="predicted"/>
<evidence type="ECO:0000256" key="1">
    <source>
        <dbReference type="SAM" id="SignalP"/>
    </source>
</evidence>
<name>A0A371K5D2_9GAMM</name>
<reference evidence="2 3" key="1">
    <citation type="submission" date="2018-08" db="EMBL/GenBank/DDBJ databases">
        <title>Lysobacter sp. zong2l5, whole genome shotgun sequence.</title>
        <authorList>
            <person name="Zhang X."/>
            <person name="Feng G."/>
            <person name="Zhu H."/>
        </authorList>
    </citation>
    <scope>NUCLEOTIDE SEQUENCE [LARGE SCALE GENOMIC DNA]</scope>
    <source>
        <strain evidence="3">zong2l5</strain>
    </source>
</reference>
<protein>
    <submittedName>
        <fullName evidence="2">Uncharacterized protein</fullName>
    </submittedName>
</protein>
<comment type="caution">
    <text evidence="2">The sequence shown here is derived from an EMBL/GenBank/DDBJ whole genome shotgun (WGS) entry which is preliminary data.</text>
</comment>
<evidence type="ECO:0000313" key="2">
    <source>
        <dbReference type="EMBL" id="RDZ29070.1"/>
    </source>
</evidence>
<dbReference type="AlphaFoldDB" id="A0A371K5D2"/>
<gene>
    <name evidence="2" type="ORF">DX914_08225</name>
</gene>
<dbReference type="Proteomes" id="UP000264492">
    <property type="component" value="Unassembled WGS sequence"/>
</dbReference>
<sequence>MNKLILAAGLLALAPVLSSTADAAGRGARGELVYQIVKKWGPHVQEAYRSDMGSWSKQMGPIFAKAPMDSLQMAADARSFDAMNNALLGPNVAASKAGADVAPTALGDAATDLVFVPVSPCRLFDTRLAGGAIAANTVRSFDVTAVSDYSFQGGAASNCNGVGAAGSFAAAVINFTVVTPAGAGYITAFPFGGTQPVAATVNYTAGDIRGNLATVALDQGASANEVSVYTFAQTHLVGDIVGYFINPQATALQCVEVDGTPLNLAAGAAGNAFAGTCTAGYTAVETQCRPSIFGMRVAGSWTSHCNMVNDSASAGTVTATARCCRVPGR</sequence>
<keyword evidence="1" id="KW-0732">Signal</keyword>
<dbReference type="RefSeq" id="WP_115858504.1">
    <property type="nucleotide sequence ID" value="NZ_QTSU01000001.1"/>
</dbReference>
<feature type="chain" id="PRO_5017043190" evidence="1">
    <location>
        <begin position="24"/>
        <end position="329"/>
    </location>
</feature>
<dbReference type="OrthoDB" id="6057456at2"/>
<feature type="signal peptide" evidence="1">
    <location>
        <begin position="1"/>
        <end position="23"/>
    </location>
</feature>
<organism evidence="2 3">
    <name type="scientific">Lysobacter silvisoli</name>
    <dbReference type="NCBI Taxonomy" id="2293254"/>
    <lineage>
        <taxon>Bacteria</taxon>
        <taxon>Pseudomonadati</taxon>
        <taxon>Pseudomonadota</taxon>
        <taxon>Gammaproteobacteria</taxon>
        <taxon>Lysobacterales</taxon>
        <taxon>Lysobacteraceae</taxon>
        <taxon>Lysobacter</taxon>
    </lineage>
</organism>